<dbReference type="InterPro" id="IPR014352">
    <property type="entry name" value="FERM/acyl-CoA-bd_prot_sf"/>
</dbReference>
<keyword evidence="3" id="KW-0489">Methyltransferase</keyword>
<feature type="non-terminal residue" evidence="14">
    <location>
        <position position="1"/>
    </location>
</feature>
<evidence type="ECO:0000256" key="7">
    <source>
        <dbReference type="ARBA" id="ARBA00022990"/>
    </source>
</evidence>
<evidence type="ECO:0000256" key="10">
    <source>
        <dbReference type="ARBA" id="ARBA00093594"/>
    </source>
</evidence>
<comment type="caution">
    <text evidence="14">The sequence shown here is derived from an EMBL/GenBank/DDBJ whole genome shotgun (WGS) entry which is preliminary data.</text>
</comment>
<gene>
    <name evidence="14" type="ORF">DNTS_005843</name>
</gene>
<dbReference type="Proteomes" id="UP000316079">
    <property type="component" value="Unassembled WGS sequence"/>
</dbReference>
<dbReference type="InterPro" id="IPR029028">
    <property type="entry name" value="Alpha/beta_knot_MTases"/>
</dbReference>
<evidence type="ECO:0000256" key="9">
    <source>
        <dbReference type="ARBA" id="ARBA00093361"/>
    </source>
</evidence>
<dbReference type="InterPro" id="IPR011993">
    <property type="entry name" value="PH-like_dom_sf"/>
</dbReference>
<sequence>IFKMKKSTNHREEEEAGIMSVPPKQERTVCVLLPTKETLDITVGLKATGQEVFHHVCERLGVKELHYFGLTLVKNNEHIFLDLEEKLSKYFPKEWKQDSGKGSQKRSIPPLLCLKVQYYVENGRLICERKARKLYYFDLRERVLRSECRQQEEVYFQLAGFALQADHSDHPAVEQGHGHTAYFQPKEYFPPWIIAKRGIDYLLCHGPKVHKELWGMSSRDAILLFIRESCRLEDVPVTFYRLQKDKNEEKGSALLGLTLRGMQVYQELNNVRDLLYDFPWFHVGRLTFLGKRFEIQPDGLPSARKLVYYTGSAFRSRHLLLHLSSCHRLYLSLQPALKHLRQLEETEEKKRYRESYISDELDLDHPCSEGSPHLSRHSTTSSGIEADTRQHNVSVEMVSIEEKEKSFLSSNMSSIDTSINTLTSEVQWHQEGLQEPGEVSVDDPVDLLQLANLLEGVSVDCPTISSDNDLKETDHEQIDLCKKDGLQQIQNQKIHKSAARCSFSLDDVRRFSPLLPLGTPLDPDTSISYTFGLPHSPRTPCTDKPSFSVQRSTNCFSLDLLDDSQLLELTLFDTLSWPVESRPGIEEVEALTILIKELSVTSQEDWLVHKVRLLIWNQCMPLLPMISCTNDGGKDLLTAVCALFAVCVSICPDTDEADQIINQLLPVLTPRDDGSSESKTMDMEIAIEVTAVLLSSITYDRSIVSKTLSCTLCCVRELSESVISKIIVRIWFTILKSCREEAESEVLLQIWEDLLAWFQREQTELVSSRLLLCLTALSDHLFSSETSQLKPDPRKSQRFFRAVQNGLKNRDSVTRKRALYLLTRCVALAEEKREQLVIFEEHSKDVILFSWTPEKQKSLREFWENYALVLETLEENQIHVIRPVLSRIDTIVERTAAETQGGLFSPSWLLCVYQRMFNSENKAVMKEGVSHLLKLKILRCPGFASAFSEFVIGPLMDVLAESSLYHRAPQQNFGEGPELEEKLQMFMVNFFNSLPEEDRGSVVLRLIQRMGSRNWCAVPLLFLTQALSCLPSCPILKSDGLLALREVLCCTMITHQVLLRGASQCFLLQTALSLTDVSRVSLDDVFAFIVHLRKDESLCRGSTLWKELCYWLQMNETHFILTNCNPNISGSEHLTHDSNHDGAVVFSYVRQRLKSFLSVPACSGPTGSLPDGGEAELLARAVLLTADLQKEPDLNLLLQPLLDVLQRLGTNVYLPLQKSDRSLQILLMLEFLLRKLSGELKELFDMERSDLYLAVLKQLTVTYSSVSWFCSNLEQNYFPKLTSNCLRILNEASDQNQVQKAVSMATLALLCQLVKHIGVHPEDMRSLHSLSQFFCLSMSSLSLSSSTSLCLNQTLPKPTVETLSFSEITGELKDWGRVVALYIRDQWTCLCFLRSSFPQALESPEVLRAAVDALSLLPGQLLLPLLEFMATVLPQQVAQCEYSLCVEALTSSWKAVQSLSSSPQDFWRTLHRLVRVVFDRRLLELTKEQNPTVTACIEQIVRELIELAQVRSGVFNVVIQHCCETWLPPQDILSDTGFSLTPLHLDILTEACSSEEIRGKPILTQYDDEILSACFCFLFRLIQEVQSYVEQLGDGCAANTAVSGDNRDDQFPRVCVVSFLCRLNASNRIHLHLMEELVLRLLNKDAEISKSKVRYYSNSIQHRVKNRVWQTLLLLLHKLPAEFVSEVVFSRVCEAGFVSNQASVKYLIEWAMILVLHQNPSHIQSLWNCFSLDHEKTKTSICTFLSVLVHMGILLPKLQDKELQWRRALELSLQCCFSHNFSVRLYALLALRSLWQLRDGPLLMLGTEELTGLSTLIQACLQQAEGMQNTGPYSRHFLVSLNWQKMSGCRYGMNAGLPLMNSVMDLNDLQPGDWIQQDRGDLEQDEHWVEVQKKISPWNLSVHDQEPELVAEQRASRLGKHSSRLLVVASLINKPTNLGGLCRTCEIFGAKALVLDNLRHVQDKQFQALSVSSELWLPMLEVKPAALSEFLQLKKSEGYWVIGVEQTSNSQSLQDYSFPEKSLLLLGNEREGIPANLLQLVDVCVEIPQLGITRSLNVHVSAALLVWEYTRQHSGLMTSSDS</sequence>
<dbReference type="EMBL" id="SRMA01026548">
    <property type="protein sequence ID" value="TRY82530.1"/>
    <property type="molecule type" value="Genomic_DNA"/>
</dbReference>
<name>A0A553PXX2_9TELE</name>
<dbReference type="InterPro" id="IPR018979">
    <property type="entry name" value="FERM_N"/>
</dbReference>
<evidence type="ECO:0000256" key="6">
    <source>
        <dbReference type="ARBA" id="ARBA00022884"/>
    </source>
</evidence>
<comment type="function">
    <text evidence="9">S-adenosyl-L-methionine-dependent 2'-O-ribose methyltransferase that catalyzes the formation of 2'-O-methylguanosine at position 18 (Gm18) in a subset of tRNA. Selectively mediates Gm18 methylation of tRNAGln-TTG/CTG and tRNASer-TGA/GCT. Gm18 modification can enhance the stability of modified tRNAs.</text>
</comment>
<evidence type="ECO:0000256" key="4">
    <source>
        <dbReference type="ARBA" id="ARBA00022679"/>
    </source>
</evidence>
<dbReference type="CDD" id="cd14473">
    <property type="entry name" value="FERM_B-lobe"/>
    <property type="match status" value="1"/>
</dbReference>
<reference evidence="14 15" key="1">
    <citation type="journal article" date="2019" name="Sci. Data">
        <title>Hybrid genome assembly and annotation of Danionella translucida.</title>
        <authorList>
            <person name="Kadobianskyi M."/>
            <person name="Schulze L."/>
            <person name="Schuelke M."/>
            <person name="Judkewitz B."/>
        </authorList>
    </citation>
    <scope>NUCLEOTIDE SEQUENCE [LARGE SCALE GENOMIC DNA]</scope>
    <source>
        <strain evidence="14 15">Bolton</strain>
    </source>
</reference>
<dbReference type="Pfam" id="PF00373">
    <property type="entry name" value="FERM_M"/>
    <property type="match status" value="1"/>
</dbReference>
<dbReference type="SMART" id="SM00295">
    <property type="entry name" value="B41"/>
    <property type="match status" value="1"/>
</dbReference>
<dbReference type="SUPFAM" id="SSF54236">
    <property type="entry name" value="Ubiquitin-like"/>
    <property type="match status" value="1"/>
</dbReference>
<dbReference type="OrthoDB" id="241340at2759"/>
<dbReference type="SUPFAM" id="SSF48371">
    <property type="entry name" value="ARM repeat"/>
    <property type="match status" value="1"/>
</dbReference>
<comment type="similarity">
    <text evidence="1">Belongs to the class IV-like SAM-binding methyltransferase superfamily. RNA methyltransferase TrmH family.</text>
</comment>
<feature type="domain" description="FERM" evidence="13">
    <location>
        <begin position="27"/>
        <end position="334"/>
    </location>
</feature>
<protein>
    <recommendedName>
        <fullName evidence="11">tRNA (guanosine(18)-2'-O)-methyltransferase TARBP1</fullName>
        <ecNumber evidence="10">2.1.1.34</ecNumber>
    </recommendedName>
    <alternativeName>
        <fullName evidence="12">TAR RNA-binding protein 1</fullName>
    </alternativeName>
</protein>
<dbReference type="EC" id="2.1.1.34" evidence="10"/>
<dbReference type="Pfam" id="PF25050">
    <property type="entry name" value="TARBP1"/>
    <property type="match status" value="1"/>
</dbReference>
<comment type="subunit">
    <text evidence="2">Monomer and homodimer.</text>
</comment>
<dbReference type="InterPro" id="IPR018980">
    <property type="entry name" value="FERM_PH-like_C"/>
</dbReference>
<dbReference type="GO" id="GO:0030488">
    <property type="term" value="P:tRNA methylation"/>
    <property type="evidence" value="ECO:0007669"/>
    <property type="project" value="InterPro"/>
</dbReference>
<dbReference type="InterPro" id="IPR029026">
    <property type="entry name" value="tRNA_m1G_MTases_N"/>
</dbReference>
<evidence type="ECO:0000259" key="13">
    <source>
        <dbReference type="PROSITE" id="PS50057"/>
    </source>
</evidence>
<dbReference type="Pfam" id="PF09380">
    <property type="entry name" value="FERM_C"/>
    <property type="match status" value="1"/>
</dbReference>
<evidence type="ECO:0000256" key="2">
    <source>
        <dbReference type="ARBA" id="ARBA00011407"/>
    </source>
</evidence>
<keyword evidence="7" id="KW-0007">Acetylation</keyword>
<dbReference type="Pfam" id="PF09379">
    <property type="entry name" value="FERM_N"/>
    <property type="match status" value="1"/>
</dbReference>
<dbReference type="InterPro" id="IPR041781">
    <property type="entry name" value="FRMD6-FERM_C"/>
</dbReference>
<dbReference type="Gene3D" id="2.30.29.30">
    <property type="entry name" value="Pleckstrin-homology domain (PH domain)/Phosphotyrosine-binding domain (PTB)"/>
    <property type="match status" value="1"/>
</dbReference>
<dbReference type="Pfam" id="PF00588">
    <property type="entry name" value="SpoU_methylase"/>
    <property type="match status" value="1"/>
</dbReference>
<dbReference type="InterPro" id="IPR045330">
    <property type="entry name" value="TRM3/TARBP1"/>
</dbReference>
<dbReference type="InterPro" id="IPR056921">
    <property type="entry name" value="TARBP1_dom"/>
</dbReference>
<evidence type="ECO:0000256" key="12">
    <source>
        <dbReference type="ARBA" id="ARBA00093656"/>
    </source>
</evidence>
<dbReference type="CDD" id="cd18091">
    <property type="entry name" value="SpoU-like_TRM3-like"/>
    <property type="match status" value="1"/>
</dbReference>
<dbReference type="InterPro" id="IPR044748">
    <property type="entry name" value="Trm3/TARBP1_C"/>
</dbReference>
<dbReference type="GO" id="GO:0003723">
    <property type="term" value="F:RNA binding"/>
    <property type="evidence" value="ECO:0007669"/>
    <property type="project" value="UniProtKB-KW"/>
</dbReference>
<organism evidence="14 15">
    <name type="scientific">Danionella cerebrum</name>
    <dbReference type="NCBI Taxonomy" id="2873325"/>
    <lineage>
        <taxon>Eukaryota</taxon>
        <taxon>Metazoa</taxon>
        <taxon>Chordata</taxon>
        <taxon>Craniata</taxon>
        <taxon>Vertebrata</taxon>
        <taxon>Euteleostomi</taxon>
        <taxon>Actinopterygii</taxon>
        <taxon>Neopterygii</taxon>
        <taxon>Teleostei</taxon>
        <taxon>Ostariophysi</taxon>
        <taxon>Cypriniformes</taxon>
        <taxon>Danionidae</taxon>
        <taxon>Danioninae</taxon>
        <taxon>Danionella</taxon>
    </lineage>
</organism>
<dbReference type="Gene3D" id="3.40.1280.10">
    <property type="match status" value="1"/>
</dbReference>
<dbReference type="GO" id="GO:0141100">
    <property type="term" value="F:tRNA (guanine(18)-2'-O)-methyltransferase activity"/>
    <property type="evidence" value="ECO:0007669"/>
    <property type="project" value="UniProtKB-EC"/>
</dbReference>
<dbReference type="CDD" id="cd13185">
    <property type="entry name" value="FERM_C_FRMD1_FRMD6"/>
    <property type="match status" value="1"/>
</dbReference>
<dbReference type="PANTHER" id="PTHR12029:SF11">
    <property type="entry name" value="METHYLTRANSFERASE TARBP1-RELATED"/>
    <property type="match status" value="1"/>
</dbReference>
<dbReference type="InterPro" id="IPR035963">
    <property type="entry name" value="FERM_2"/>
</dbReference>
<dbReference type="InterPro" id="IPR001537">
    <property type="entry name" value="SpoU_MeTrfase"/>
</dbReference>
<dbReference type="FunFam" id="3.40.1280.10:FF:000010">
    <property type="entry name" value="probable methyltransferase TARBP1"/>
    <property type="match status" value="1"/>
</dbReference>
<dbReference type="PROSITE" id="PS50057">
    <property type="entry name" value="FERM_3"/>
    <property type="match status" value="1"/>
</dbReference>
<comment type="catalytic activity">
    <reaction evidence="8">
        <text>guanosine(18) in tRNA + S-adenosyl-L-methionine = 2'-O-methylguanosine(18) in tRNA + S-adenosyl-L-homocysteine + H(+)</text>
        <dbReference type="Rhea" id="RHEA:20077"/>
        <dbReference type="Rhea" id="RHEA-COMP:10190"/>
        <dbReference type="Rhea" id="RHEA-COMP:10192"/>
        <dbReference type="ChEBI" id="CHEBI:15378"/>
        <dbReference type="ChEBI" id="CHEBI:57856"/>
        <dbReference type="ChEBI" id="CHEBI:59789"/>
        <dbReference type="ChEBI" id="CHEBI:74269"/>
        <dbReference type="ChEBI" id="CHEBI:74445"/>
        <dbReference type="EC" id="2.1.1.34"/>
    </reaction>
    <physiologicalReaction direction="left-to-right" evidence="8">
        <dbReference type="Rhea" id="RHEA:20078"/>
    </physiologicalReaction>
</comment>
<dbReference type="InterPro" id="IPR019749">
    <property type="entry name" value="Band_41_domain"/>
</dbReference>
<evidence type="ECO:0000313" key="15">
    <source>
        <dbReference type="Proteomes" id="UP000316079"/>
    </source>
</evidence>
<dbReference type="Gene3D" id="1.20.80.10">
    <property type="match status" value="1"/>
</dbReference>
<evidence type="ECO:0000256" key="1">
    <source>
        <dbReference type="ARBA" id="ARBA00007228"/>
    </source>
</evidence>
<dbReference type="InterPro" id="IPR016024">
    <property type="entry name" value="ARM-type_fold"/>
</dbReference>
<keyword evidence="5" id="KW-0949">S-adenosyl-L-methionine</keyword>
<dbReference type="Gene3D" id="3.10.20.90">
    <property type="entry name" value="Phosphatidylinositol 3-kinase Catalytic Subunit, Chain A, domain 1"/>
    <property type="match status" value="1"/>
</dbReference>
<evidence type="ECO:0000256" key="11">
    <source>
        <dbReference type="ARBA" id="ARBA00093636"/>
    </source>
</evidence>
<dbReference type="InterPro" id="IPR029071">
    <property type="entry name" value="Ubiquitin-like_domsf"/>
</dbReference>
<dbReference type="STRING" id="623744.A0A553PXX2"/>
<keyword evidence="4" id="KW-0808">Transferase</keyword>
<accession>A0A553PXX2</accession>
<dbReference type="InterPro" id="IPR019748">
    <property type="entry name" value="FERM_central"/>
</dbReference>
<evidence type="ECO:0000256" key="5">
    <source>
        <dbReference type="ARBA" id="ARBA00022691"/>
    </source>
</evidence>
<dbReference type="SMART" id="SM01196">
    <property type="entry name" value="FERM_C"/>
    <property type="match status" value="1"/>
</dbReference>
<dbReference type="SUPFAM" id="SSF47031">
    <property type="entry name" value="Second domain of FERM"/>
    <property type="match status" value="1"/>
</dbReference>
<evidence type="ECO:0000313" key="14">
    <source>
        <dbReference type="EMBL" id="TRY82530.1"/>
    </source>
</evidence>
<evidence type="ECO:0000256" key="8">
    <source>
        <dbReference type="ARBA" id="ARBA00093266"/>
    </source>
</evidence>
<evidence type="ECO:0000256" key="3">
    <source>
        <dbReference type="ARBA" id="ARBA00022603"/>
    </source>
</evidence>
<dbReference type="PANTHER" id="PTHR12029">
    <property type="entry name" value="RNA METHYLTRANSFERASE"/>
    <property type="match status" value="1"/>
</dbReference>
<keyword evidence="15" id="KW-1185">Reference proteome</keyword>
<dbReference type="SUPFAM" id="SSF50729">
    <property type="entry name" value="PH domain-like"/>
    <property type="match status" value="1"/>
</dbReference>
<keyword evidence="6" id="KW-0694">RNA-binding</keyword>
<dbReference type="SUPFAM" id="SSF75217">
    <property type="entry name" value="alpha/beta knot"/>
    <property type="match status" value="1"/>
</dbReference>
<dbReference type="InterPro" id="IPR000299">
    <property type="entry name" value="FERM_domain"/>
</dbReference>
<proteinExistence type="inferred from homology"/>